<dbReference type="VEuPathDB" id="CryptoDB:Cvel_18705"/>
<feature type="compositionally biased region" description="Basic and acidic residues" evidence="4">
    <location>
        <begin position="345"/>
        <end position="358"/>
    </location>
</feature>
<protein>
    <recommendedName>
        <fullName evidence="5">RRM domain-containing protein</fullName>
    </recommendedName>
</protein>
<evidence type="ECO:0000313" key="6">
    <source>
        <dbReference type="EMBL" id="CEM18208.1"/>
    </source>
</evidence>
<evidence type="ECO:0000259" key="5">
    <source>
        <dbReference type="PROSITE" id="PS50102"/>
    </source>
</evidence>
<evidence type="ECO:0000256" key="1">
    <source>
        <dbReference type="ARBA" id="ARBA00022737"/>
    </source>
</evidence>
<feature type="compositionally biased region" description="Basic and acidic residues" evidence="4">
    <location>
        <begin position="120"/>
        <end position="135"/>
    </location>
</feature>
<dbReference type="PROSITE" id="PS50102">
    <property type="entry name" value="RRM"/>
    <property type="match status" value="2"/>
</dbReference>
<dbReference type="CDD" id="cd00590">
    <property type="entry name" value="RRM_SF"/>
    <property type="match status" value="1"/>
</dbReference>
<dbReference type="Pfam" id="PF00076">
    <property type="entry name" value="RRM_1"/>
    <property type="match status" value="2"/>
</dbReference>
<feature type="compositionally biased region" description="Basic and acidic residues" evidence="4">
    <location>
        <begin position="458"/>
        <end position="469"/>
    </location>
</feature>
<feature type="compositionally biased region" description="Gly residues" evidence="4">
    <location>
        <begin position="471"/>
        <end position="480"/>
    </location>
</feature>
<dbReference type="EMBL" id="CDMZ01000625">
    <property type="protein sequence ID" value="CEM18208.1"/>
    <property type="molecule type" value="Genomic_DNA"/>
</dbReference>
<dbReference type="Gene3D" id="3.30.70.330">
    <property type="match status" value="2"/>
</dbReference>
<feature type="region of interest" description="Disordered" evidence="4">
    <location>
        <begin position="458"/>
        <end position="482"/>
    </location>
</feature>
<evidence type="ECO:0000256" key="3">
    <source>
        <dbReference type="PROSITE-ProRule" id="PRU00176"/>
    </source>
</evidence>
<feature type="domain" description="RRM" evidence="5">
    <location>
        <begin position="231"/>
        <end position="315"/>
    </location>
</feature>
<keyword evidence="2 3" id="KW-0694">RNA-binding</keyword>
<feature type="compositionally biased region" description="Basic and acidic residues" evidence="4">
    <location>
        <begin position="151"/>
        <end position="164"/>
    </location>
</feature>
<dbReference type="PANTHER" id="PTHR24012">
    <property type="entry name" value="RNA BINDING PROTEIN"/>
    <property type="match status" value="1"/>
</dbReference>
<dbReference type="AlphaFoldDB" id="A0A0G4FU68"/>
<feature type="region of interest" description="Disordered" evidence="4">
    <location>
        <begin position="523"/>
        <end position="567"/>
    </location>
</feature>
<dbReference type="SUPFAM" id="SSF54928">
    <property type="entry name" value="RNA-binding domain, RBD"/>
    <property type="match status" value="1"/>
</dbReference>
<feature type="region of interest" description="Disordered" evidence="4">
    <location>
        <begin position="1"/>
        <end position="38"/>
    </location>
</feature>
<gene>
    <name evidence="6" type="ORF">Cvel_18705</name>
</gene>
<dbReference type="InterPro" id="IPR035979">
    <property type="entry name" value="RBD_domain_sf"/>
</dbReference>
<proteinExistence type="predicted"/>
<sequence length="567" mass="62173">MDPHLQRFISTGDQGEIPQPDSTESNSDSDSEDLLPPQQATLRLLDEVRILPRPPNAFHIVANPCKDEQKPSQHTDSLPPAPAEANLGELKELSAEKHEQKPSQHTDSLPPAPAEANLSELKELSAEKHEQKPSQHTDSLPPAPTEAGLGELKELSAELHDHKPCQPAKPPPPGPLSEEEGGAAEAEPSTDQTVVLFSTTVTTESTTTTLSSDLPARAEPPLAVRGARKQKDVWVGNLPFVATEDQIIRQIAEIGFGPFKVRLPASNRGRKPKGNRGYAFVSFDKEEEADRFLSAFEKGGLEINKRKVTVRREIGDHANSSSTEMDGERGANGAADPALPPSAGEFERQDQPRKHEYNKITTRKGPGPVRNLFTVRIEPIPEKITEKDLFRALRDSEKECSTVRDVYIPRVYQTGRSKGFAFVRFSSRSEFEALLDKGSGKTVIFSFGETWVEEAKERRGTRNVTDKESGGSMGHLGGHGRGWRSTGYRPRWTDVGGDRYGYHREEGGKNGCDCGDDGRLERQISGRQGRENGAACDRRTGGVMRSETSHGGHYIHPSWEGALGGSP</sequence>
<feature type="domain" description="RRM" evidence="5">
    <location>
        <begin position="373"/>
        <end position="450"/>
    </location>
</feature>
<feature type="compositionally biased region" description="Low complexity" evidence="4">
    <location>
        <begin position="183"/>
        <end position="192"/>
    </location>
</feature>
<feature type="compositionally biased region" description="Basic and acidic residues" evidence="4">
    <location>
        <begin position="523"/>
        <end position="540"/>
    </location>
</feature>
<feature type="region of interest" description="Disordered" evidence="4">
    <location>
        <begin position="57"/>
        <end position="192"/>
    </location>
</feature>
<name>A0A0G4FU68_9ALVE</name>
<dbReference type="SMART" id="SM00360">
    <property type="entry name" value="RRM"/>
    <property type="match status" value="2"/>
</dbReference>
<evidence type="ECO:0000256" key="4">
    <source>
        <dbReference type="SAM" id="MobiDB-lite"/>
    </source>
</evidence>
<dbReference type="InterPro" id="IPR000504">
    <property type="entry name" value="RRM_dom"/>
</dbReference>
<keyword evidence="1" id="KW-0677">Repeat</keyword>
<reference evidence="6" key="1">
    <citation type="submission" date="2014-11" db="EMBL/GenBank/DDBJ databases">
        <authorList>
            <person name="Otto D Thomas"/>
            <person name="Naeem Raeece"/>
        </authorList>
    </citation>
    <scope>NUCLEOTIDE SEQUENCE</scope>
</reference>
<feature type="region of interest" description="Disordered" evidence="4">
    <location>
        <begin position="314"/>
        <end position="365"/>
    </location>
</feature>
<accession>A0A0G4FU68</accession>
<dbReference type="InterPro" id="IPR012677">
    <property type="entry name" value="Nucleotide-bd_a/b_plait_sf"/>
</dbReference>
<evidence type="ECO:0000256" key="2">
    <source>
        <dbReference type="ARBA" id="ARBA00022884"/>
    </source>
</evidence>
<feature type="compositionally biased region" description="Basic and acidic residues" evidence="4">
    <location>
        <begin position="89"/>
        <end position="104"/>
    </location>
</feature>
<dbReference type="GO" id="GO:0003723">
    <property type="term" value="F:RNA binding"/>
    <property type="evidence" value="ECO:0007669"/>
    <property type="project" value="UniProtKB-UniRule"/>
</dbReference>
<organism evidence="6">
    <name type="scientific">Chromera velia CCMP2878</name>
    <dbReference type="NCBI Taxonomy" id="1169474"/>
    <lineage>
        <taxon>Eukaryota</taxon>
        <taxon>Sar</taxon>
        <taxon>Alveolata</taxon>
        <taxon>Colpodellida</taxon>
        <taxon>Chromeraceae</taxon>
        <taxon>Chromera</taxon>
    </lineage>
</organism>